<feature type="non-terminal residue" evidence="1">
    <location>
        <position position="1"/>
    </location>
</feature>
<sequence length="135" mass="16088">ETKAFQNWKAKIKNKYRIETGNITYYKGKPTKKFSQYLESLYKSKDNKKKKLTIKLDKKTISSKEDEKEVSEQNIFKALTGKNAIWNGSETQNFKNWKPRIHKKYKKETGKNPYYKGNATKNFKHYLKKIISHND</sequence>
<dbReference type="EMBL" id="BART01010367">
    <property type="protein sequence ID" value="GAG88315.1"/>
    <property type="molecule type" value="Genomic_DNA"/>
</dbReference>
<gene>
    <name evidence="1" type="ORF">S01H4_22579</name>
</gene>
<name>X1B017_9ZZZZ</name>
<comment type="caution">
    <text evidence="1">The sequence shown here is derived from an EMBL/GenBank/DDBJ whole genome shotgun (WGS) entry which is preliminary data.</text>
</comment>
<accession>X1B017</accession>
<protein>
    <submittedName>
        <fullName evidence="1">Uncharacterized protein</fullName>
    </submittedName>
</protein>
<organism evidence="1">
    <name type="scientific">marine sediment metagenome</name>
    <dbReference type="NCBI Taxonomy" id="412755"/>
    <lineage>
        <taxon>unclassified sequences</taxon>
        <taxon>metagenomes</taxon>
        <taxon>ecological metagenomes</taxon>
    </lineage>
</organism>
<evidence type="ECO:0000313" key="1">
    <source>
        <dbReference type="EMBL" id="GAG88315.1"/>
    </source>
</evidence>
<proteinExistence type="predicted"/>
<reference evidence="1" key="1">
    <citation type="journal article" date="2014" name="Front. Microbiol.">
        <title>High frequency of phylogenetically diverse reductive dehalogenase-homologous genes in deep subseafloor sedimentary metagenomes.</title>
        <authorList>
            <person name="Kawai M."/>
            <person name="Futagami T."/>
            <person name="Toyoda A."/>
            <person name="Takaki Y."/>
            <person name="Nishi S."/>
            <person name="Hori S."/>
            <person name="Arai W."/>
            <person name="Tsubouchi T."/>
            <person name="Morono Y."/>
            <person name="Uchiyama I."/>
            <person name="Ito T."/>
            <person name="Fujiyama A."/>
            <person name="Inagaki F."/>
            <person name="Takami H."/>
        </authorList>
    </citation>
    <scope>NUCLEOTIDE SEQUENCE</scope>
    <source>
        <strain evidence="1">Expedition CK06-06</strain>
    </source>
</reference>
<dbReference type="AlphaFoldDB" id="X1B017"/>